<comment type="similarity">
    <text evidence="3 14">Belongs to the class I-like SAM-binding methyltransferase superfamily. RsmB/NOP family.</text>
</comment>
<dbReference type="GO" id="GO:0005737">
    <property type="term" value="C:cytoplasm"/>
    <property type="evidence" value="ECO:0007669"/>
    <property type="project" value="UniProtKB-SubCell"/>
</dbReference>
<evidence type="ECO:0000256" key="13">
    <source>
        <dbReference type="ARBA" id="ARBA00047283"/>
    </source>
</evidence>
<protein>
    <recommendedName>
        <fullName evidence="4">16S rRNA (cytosine(967)-C(5))-methyltransferase</fullName>
        <ecNumber evidence="4">2.1.1.176</ecNumber>
    </recommendedName>
    <alternativeName>
        <fullName evidence="11">16S rRNA m5C967 methyltransferase</fullName>
    </alternativeName>
    <alternativeName>
        <fullName evidence="12">rRNA (cytosine-C(5)-)-methyltransferase RsmB</fullName>
    </alternativeName>
</protein>
<keyword evidence="5" id="KW-0963">Cytoplasm</keyword>
<dbReference type="InterPro" id="IPR001678">
    <property type="entry name" value="MeTrfase_RsmB-F_NOP2_dom"/>
</dbReference>
<dbReference type="InterPro" id="IPR004573">
    <property type="entry name" value="rRNA_ssu_MeTfrase_B"/>
</dbReference>
<keyword evidence="9 14" id="KW-0949">S-adenosyl-L-methionine</keyword>
<dbReference type="RefSeq" id="WP_059755801.1">
    <property type="nucleotide sequence ID" value="NZ_LDUG01000025.1"/>
</dbReference>
<dbReference type="PRINTS" id="PR02008">
    <property type="entry name" value="RCMTFAMILY"/>
</dbReference>
<dbReference type="EMBL" id="LDUG01000025">
    <property type="protein sequence ID" value="KVW95519.1"/>
    <property type="molecule type" value="Genomic_DNA"/>
</dbReference>
<dbReference type="GO" id="GO:0006355">
    <property type="term" value="P:regulation of DNA-templated transcription"/>
    <property type="evidence" value="ECO:0007669"/>
    <property type="project" value="InterPro"/>
</dbReference>
<dbReference type="Proteomes" id="UP000064243">
    <property type="component" value="Unassembled WGS sequence"/>
</dbReference>
<comment type="catalytic activity">
    <reaction evidence="13">
        <text>cytidine(967) in 16S rRNA + S-adenosyl-L-methionine = 5-methylcytidine(967) in 16S rRNA + S-adenosyl-L-homocysteine + H(+)</text>
        <dbReference type="Rhea" id="RHEA:42748"/>
        <dbReference type="Rhea" id="RHEA-COMP:10219"/>
        <dbReference type="Rhea" id="RHEA-COMP:10220"/>
        <dbReference type="ChEBI" id="CHEBI:15378"/>
        <dbReference type="ChEBI" id="CHEBI:57856"/>
        <dbReference type="ChEBI" id="CHEBI:59789"/>
        <dbReference type="ChEBI" id="CHEBI:74483"/>
        <dbReference type="ChEBI" id="CHEBI:82748"/>
        <dbReference type="EC" id="2.1.1.176"/>
    </reaction>
</comment>
<dbReference type="Gene3D" id="3.40.50.150">
    <property type="entry name" value="Vaccinia Virus protein VP39"/>
    <property type="match status" value="1"/>
</dbReference>
<dbReference type="STRING" id="1123392.GCA_000376425_00479"/>
<dbReference type="PANTHER" id="PTHR22807">
    <property type="entry name" value="NOP2 YEAST -RELATED NOL1/NOP2/FMU SUN DOMAIN-CONTAINING"/>
    <property type="match status" value="1"/>
</dbReference>
<gene>
    <name evidence="16" type="ORF">ABW22_10135</name>
</gene>
<dbReference type="NCBIfam" id="TIGR00563">
    <property type="entry name" value="rsmB"/>
    <property type="match status" value="1"/>
</dbReference>
<reference evidence="16 17" key="1">
    <citation type="journal article" date="2015" name="Appl. Environ. Microbiol.">
        <title>Aerobic and Anaerobic Thiosulfate Oxidation by a Cold-Adapted, Subglacial Chemoautotroph.</title>
        <authorList>
            <person name="Harrold Z.R."/>
            <person name="Skidmore M.L."/>
            <person name="Hamilton T.L."/>
            <person name="Desch L."/>
            <person name="Amada K."/>
            <person name="van Gelder W."/>
            <person name="Glover K."/>
            <person name="Roden E.E."/>
            <person name="Boyd E.S."/>
        </authorList>
    </citation>
    <scope>NUCLEOTIDE SEQUENCE [LARGE SCALE GENOMIC DNA]</scope>
    <source>
        <strain evidence="16 17">RG</strain>
    </source>
</reference>
<comment type="caution">
    <text evidence="16">The sequence shown here is derived from an EMBL/GenBank/DDBJ whole genome shotgun (WGS) entry which is preliminary data.</text>
</comment>
<evidence type="ECO:0000256" key="11">
    <source>
        <dbReference type="ARBA" id="ARBA00030399"/>
    </source>
</evidence>
<dbReference type="SUPFAM" id="SSF53335">
    <property type="entry name" value="S-adenosyl-L-methionine-dependent methyltransferases"/>
    <property type="match status" value="1"/>
</dbReference>
<organism evidence="16 17">
    <name type="scientific">Thiobacillus denitrificans</name>
    <dbReference type="NCBI Taxonomy" id="36861"/>
    <lineage>
        <taxon>Bacteria</taxon>
        <taxon>Pseudomonadati</taxon>
        <taxon>Pseudomonadota</taxon>
        <taxon>Betaproteobacteria</taxon>
        <taxon>Nitrosomonadales</taxon>
        <taxon>Thiobacillaceae</taxon>
        <taxon>Thiobacillus</taxon>
    </lineage>
</organism>
<dbReference type="PROSITE" id="PS01153">
    <property type="entry name" value="NOL1_NOP2_SUN"/>
    <property type="match status" value="1"/>
</dbReference>
<dbReference type="Gene3D" id="3.30.70.1170">
    <property type="entry name" value="Sun protein, domain 3"/>
    <property type="match status" value="1"/>
</dbReference>
<evidence type="ECO:0000256" key="1">
    <source>
        <dbReference type="ARBA" id="ARBA00002724"/>
    </source>
</evidence>
<dbReference type="AlphaFoldDB" id="A0A119CVR3"/>
<dbReference type="Gene3D" id="1.10.940.10">
    <property type="entry name" value="NusB-like"/>
    <property type="match status" value="1"/>
</dbReference>
<dbReference type="PANTHER" id="PTHR22807:SF61">
    <property type="entry name" value="NOL1_NOP2_SUN FAMILY PROTEIN _ ANTITERMINATION NUSB DOMAIN-CONTAINING PROTEIN"/>
    <property type="match status" value="1"/>
</dbReference>
<evidence type="ECO:0000256" key="8">
    <source>
        <dbReference type="ARBA" id="ARBA00022679"/>
    </source>
</evidence>
<evidence type="ECO:0000313" key="16">
    <source>
        <dbReference type="EMBL" id="KVW95519.1"/>
    </source>
</evidence>
<evidence type="ECO:0000256" key="9">
    <source>
        <dbReference type="ARBA" id="ARBA00022691"/>
    </source>
</evidence>
<dbReference type="Pfam" id="PF01189">
    <property type="entry name" value="Methyltr_RsmB-F"/>
    <property type="match status" value="1"/>
</dbReference>
<dbReference type="PROSITE" id="PS51686">
    <property type="entry name" value="SAM_MT_RSMB_NOP"/>
    <property type="match status" value="1"/>
</dbReference>
<keyword evidence="6" id="KW-0698">rRNA processing</keyword>
<sequence length="418" mass="46063">MRNLQKLAAGALEEVLAGAALHQVLPRRLQQLETPGERGALQDIVYGSLRQLGRLDAWLAALLERPLTDPELGWLLRVALYQLAYTRAPAHAVVHNAVTAAGEGWRRGLANAVLRNFQRRRAELETLADEQPRARWSHPDWWIAKLQAEHPAHWQDILEASQQHPPFTLRVNCRHGDVAGYLQRLTEAGLPARQTGPDAVTLDKAVPVHTLPGFDAGDVSVQDAGAQWAARLLDAQPGERVLDACAAPGGKTGHILERVDVILTAVDVDVARLARVEENLNRLQLNAALVEGDAAQPETWWDGQPFDRILADVPCSASGVVRRNPDIKWLRRPDDIPQFAAQQAVMLEALWRLLAPGGTLLYATCSLFNEENDGQVRAFLARHAGDAERCPLPEPLSDGSLLPDAEHDGFFYALLRKI</sequence>
<dbReference type="SUPFAM" id="SSF48013">
    <property type="entry name" value="NusB-like"/>
    <property type="match status" value="1"/>
</dbReference>
<evidence type="ECO:0000256" key="3">
    <source>
        <dbReference type="ARBA" id="ARBA00007494"/>
    </source>
</evidence>
<dbReference type="InterPro" id="IPR035926">
    <property type="entry name" value="NusB-like_sf"/>
</dbReference>
<evidence type="ECO:0000256" key="7">
    <source>
        <dbReference type="ARBA" id="ARBA00022603"/>
    </source>
</evidence>
<name>A0A119CVR3_THIDE</name>
<comment type="subcellular location">
    <subcellularLocation>
        <location evidence="2">Cytoplasm</location>
    </subcellularLocation>
</comment>
<evidence type="ECO:0000256" key="5">
    <source>
        <dbReference type="ARBA" id="ARBA00022490"/>
    </source>
</evidence>
<keyword evidence="10 14" id="KW-0694">RNA-binding</keyword>
<comment type="function">
    <text evidence="1">Specifically methylates the cytosine at position 967 (m5C967) of 16S rRNA.</text>
</comment>
<dbReference type="InterPro" id="IPR029063">
    <property type="entry name" value="SAM-dependent_MTases_sf"/>
</dbReference>
<keyword evidence="7 14" id="KW-0489">Methyltransferase</keyword>
<evidence type="ECO:0000256" key="2">
    <source>
        <dbReference type="ARBA" id="ARBA00004496"/>
    </source>
</evidence>
<evidence type="ECO:0000259" key="15">
    <source>
        <dbReference type="PROSITE" id="PS51686"/>
    </source>
</evidence>
<evidence type="ECO:0000256" key="6">
    <source>
        <dbReference type="ARBA" id="ARBA00022552"/>
    </source>
</evidence>
<accession>A0A119CVR3</accession>
<evidence type="ECO:0000256" key="10">
    <source>
        <dbReference type="ARBA" id="ARBA00022884"/>
    </source>
</evidence>
<feature type="active site" description="Nucleophile" evidence="14">
    <location>
        <position position="365"/>
    </location>
</feature>
<keyword evidence="17" id="KW-1185">Reference proteome</keyword>
<dbReference type="EC" id="2.1.1.176" evidence="4"/>
<evidence type="ECO:0000256" key="12">
    <source>
        <dbReference type="ARBA" id="ARBA00031088"/>
    </source>
</evidence>
<feature type="domain" description="SAM-dependent MTase RsmB/NOP-type" evidence="15">
    <location>
        <begin position="157"/>
        <end position="418"/>
    </location>
</feature>
<dbReference type="InterPro" id="IPR006027">
    <property type="entry name" value="NusB_RsmB_TIM44"/>
</dbReference>
<dbReference type="InterPro" id="IPR018314">
    <property type="entry name" value="RsmB/NOL1/NOP2-like_CS"/>
</dbReference>
<dbReference type="Gene3D" id="1.10.287.730">
    <property type="entry name" value="Helix hairpin bin"/>
    <property type="match status" value="1"/>
</dbReference>
<feature type="binding site" evidence="14">
    <location>
        <position position="267"/>
    </location>
    <ligand>
        <name>S-adenosyl-L-methionine</name>
        <dbReference type="ChEBI" id="CHEBI:59789"/>
    </ligand>
</feature>
<dbReference type="Pfam" id="PF22458">
    <property type="entry name" value="RsmF-B_ferredox"/>
    <property type="match status" value="1"/>
</dbReference>
<feature type="binding site" evidence="14">
    <location>
        <position position="312"/>
    </location>
    <ligand>
        <name>S-adenosyl-L-methionine</name>
        <dbReference type="ChEBI" id="CHEBI:59789"/>
    </ligand>
</feature>
<evidence type="ECO:0000256" key="14">
    <source>
        <dbReference type="PROSITE-ProRule" id="PRU01023"/>
    </source>
</evidence>
<dbReference type="InterPro" id="IPR023267">
    <property type="entry name" value="RCMT"/>
</dbReference>
<proteinExistence type="inferred from homology"/>
<evidence type="ECO:0000256" key="4">
    <source>
        <dbReference type="ARBA" id="ARBA00012140"/>
    </source>
</evidence>
<keyword evidence="8 14" id="KW-0808">Transferase</keyword>
<feature type="binding site" evidence="14">
    <location>
        <begin position="245"/>
        <end position="251"/>
    </location>
    <ligand>
        <name>S-adenosyl-L-methionine</name>
        <dbReference type="ChEBI" id="CHEBI:59789"/>
    </ligand>
</feature>
<dbReference type="InterPro" id="IPR049560">
    <property type="entry name" value="MeTrfase_RsmB-F_NOP2_cat"/>
</dbReference>
<dbReference type="OrthoDB" id="9810297at2"/>
<dbReference type="CDD" id="cd02440">
    <property type="entry name" value="AdoMet_MTases"/>
    <property type="match status" value="1"/>
</dbReference>
<dbReference type="GO" id="GO:0008649">
    <property type="term" value="F:rRNA methyltransferase activity"/>
    <property type="evidence" value="ECO:0007669"/>
    <property type="project" value="InterPro"/>
</dbReference>
<dbReference type="PATRIC" id="fig|36861.3.peg.1690"/>
<dbReference type="FunFam" id="3.40.50.150:FF:000022">
    <property type="entry name" value="Ribosomal RNA small subunit methyltransferase B"/>
    <property type="match status" value="1"/>
</dbReference>
<dbReference type="GO" id="GO:0003723">
    <property type="term" value="F:RNA binding"/>
    <property type="evidence" value="ECO:0007669"/>
    <property type="project" value="UniProtKB-UniRule"/>
</dbReference>
<evidence type="ECO:0000313" key="17">
    <source>
        <dbReference type="Proteomes" id="UP000064243"/>
    </source>
</evidence>
<feature type="binding site" evidence="14">
    <location>
        <position position="293"/>
    </location>
    <ligand>
        <name>S-adenosyl-L-methionine</name>
        <dbReference type="ChEBI" id="CHEBI:59789"/>
    </ligand>
</feature>
<dbReference type="NCBIfam" id="NF008149">
    <property type="entry name" value="PRK10901.1"/>
    <property type="match status" value="1"/>
</dbReference>
<dbReference type="InterPro" id="IPR054728">
    <property type="entry name" value="RsmB-like_ferredoxin"/>
</dbReference>
<dbReference type="Pfam" id="PF01029">
    <property type="entry name" value="NusB"/>
    <property type="match status" value="1"/>
</dbReference>